<accession>A0A2N7VMC9</accession>
<organism evidence="1 2">
    <name type="scientific">Trinickia dabaoshanensis</name>
    <dbReference type="NCBI Taxonomy" id="564714"/>
    <lineage>
        <taxon>Bacteria</taxon>
        <taxon>Pseudomonadati</taxon>
        <taxon>Pseudomonadota</taxon>
        <taxon>Betaproteobacteria</taxon>
        <taxon>Burkholderiales</taxon>
        <taxon>Burkholderiaceae</taxon>
        <taxon>Trinickia</taxon>
    </lineage>
</organism>
<name>A0A2N7VMC9_9BURK</name>
<comment type="caution">
    <text evidence="1">The sequence shown here is derived from an EMBL/GenBank/DDBJ whole genome shotgun (WGS) entry which is preliminary data.</text>
</comment>
<protein>
    <submittedName>
        <fullName evidence="1">Uncharacterized protein</fullName>
    </submittedName>
</protein>
<dbReference type="Proteomes" id="UP000235616">
    <property type="component" value="Unassembled WGS sequence"/>
</dbReference>
<evidence type="ECO:0000313" key="1">
    <source>
        <dbReference type="EMBL" id="PMS18277.1"/>
    </source>
</evidence>
<dbReference type="AlphaFoldDB" id="A0A2N7VMC9"/>
<keyword evidence="2" id="KW-1185">Reference proteome</keyword>
<proteinExistence type="predicted"/>
<dbReference type="EMBL" id="PNYA01000015">
    <property type="protein sequence ID" value="PMS18277.1"/>
    <property type="molecule type" value="Genomic_DNA"/>
</dbReference>
<gene>
    <name evidence="1" type="ORF">C0Z18_16960</name>
</gene>
<evidence type="ECO:0000313" key="2">
    <source>
        <dbReference type="Proteomes" id="UP000235616"/>
    </source>
</evidence>
<sequence>AEEASGAGIDAVGAGAGTFEAAAASDAAGAAVSSLLLLHAAMVIVPRRRATTIGLFTITSFFAIGNG</sequence>
<feature type="non-terminal residue" evidence="1">
    <location>
        <position position="1"/>
    </location>
</feature>
<reference evidence="1 2" key="1">
    <citation type="submission" date="2018-01" db="EMBL/GenBank/DDBJ databases">
        <title>Whole genome analyses suggest that Burkholderia sensu lato contains two further novel genera in the rhizoxinica-symbiotica group Mycetohabitans gen. nov., and Trinickia gen. nov.: implications for the evolution of diazotrophy and nodulation in the Burkholderiaceae.</title>
        <authorList>
            <person name="Estrada-de los Santos P."/>
            <person name="Palmer M."/>
            <person name="Chavez-Ramirez B."/>
            <person name="Beukes C."/>
            <person name="Steenkamp E.T."/>
            <person name="Hirsch A.M."/>
            <person name="Manyaka P."/>
            <person name="Maluk M."/>
            <person name="Lafos M."/>
            <person name="Crook M."/>
            <person name="Gross E."/>
            <person name="Simon M.F."/>
            <person name="Bueno dos Reis Junior F."/>
            <person name="Poole P.S."/>
            <person name="Venter S.N."/>
            <person name="James E.K."/>
        </authorList>
    </citation>
    <scope>NUCLEOTIDE SEQUENCE [LARGE SCALE GENOMIC DNA]</scope>
    <source>
        <strain evidence="1 2">GIMN1.004</strain>
    </source>
</reference>